<evidence type="ECO:0000256" key="4">
    <source>
        <dbReference type="ARBA" id="ARBA00023163"/>
    </source>
</evidence>
<dbReference type="Proteomes" id="UP001212152">
    <property type="component" value="Unassembled WGS sequence"/>
</dbReference>
<comment type="subcellular location">
    <subcellularLocation>
        <location evidence="1">Nucleus</location>
    </subcellularLocation>
</comment>
<name>A0AAD5TIJ3_9FUNG</name>
<organism evidence="6 7">
    <name type="scientific">Geranomyces variabilis</name>
    <dbReference type="NCBI Taxonomy" id="109894"/>
    <lineage>
        <taxon>Eukaryota</taxon>
        <taxon>Fungi</taxon>
        <taxon>Fungi incertae sedis</taxon>
        <taxon>Chytridiomycota</taxon>
        <taxon>Chytridiomycota incertae sedis</taxon>
        <taxon>Chytridiomycetes</taxon>
        <taxon>Spizellomycetales</taxon>
        <taxon>Powellomycetaceae</taxon>
        <taxon>Geranomyces</taxon>
    </lineage>
</organism>
<keyword evidence="7" id="KW-1185">Reference proteome</keyword>
<evidence type="ECO:0000313" key="6">
    <source>
        <dbReference type="EMBL" id="KAJ3176200.1"/>
    </source>
</evidence>
<evidence type="ECO:0000256" key="2">
    <source>
        <dbReference type="ARBA" id="ARBA00005942"/>
    </source>
</evidence>
<gene>
    <name evidence="6" type="ORF">HDU87_005415</name>
</gene>
<proteinExistence type="inferred from homology"/>
<protein>
    <recommendedName>
        <fullName evidence="8">Mediator complex subunit 22</fullName>
    </recommendedName>
</protein>
<dbReference type="PANTHER" id="PTHR12434">
    <property type="entry name" value="MEDIATOR OF RNA POLYMERASE II TRANSCRIPTION SUBUNIT 22"/>
    <property type="match status" value="1"/>
</dbReference>
<dbReference type="PANTHER" id="PTHR12434:SF6">
    <property type="entry name" value="MEDIATOR OF RNA POLYMERASE II TRANSCRIPTION SUBUNIT 22"/>
    <property type="match status" value="1"/>
</dbReference>
<keyword evidence="3" id="KW-0805">Transcription regulation</keyword>
<sequence length="145" mass="16144">MAVVYTEAELNKKLDKEIDVLIQNLTHIVEASTLQQPALADASELEPKDRYKIAQEKQLMQGAAANIVNSCESLLTLTSDLKQALLLNDFKLLNATAQARWLTIKDREAKSNDTLAELRQQLEGMTASLEDALYQRPENEACPTS</sequence>
<dbReference type="GO" id="GO:0003712">
    <property type="term" value="F:transcription coregulator activity"/>
    <property type="evidence" value="ECO:0007669"/>
    <property type="project" value="InterPro"/>
</dbReference>
<dbReference type="Pfam" id="PF06179">
    <property type="entry name" value="Med22"/>
    <property type="match status" value="1"/>
</dbReference>
<evidence type="ECO:0000256" key="5">
    <source>
        <dbReference type="ARBA" id="ARBA00023242"/>
    </source>
</evidence>
<dbReference type="InterPro" id="IPR009332">
    <property type="entry name" value="Med22"/>
</dbReference>
<evidence type="ECO:0000313" key="7">
    <source>
        <dbReference type="Proteomes" id="UP001212152"/>
    </source>
</evidence>
<keyword evidence="5" id="KW-0539">Nucleus</keyword>
<dbReference type="GO" id="GO:0006357">
    <property type="term" value="P:regulation of transcription by RNA polymerase II"/>
    <property type="evidence" value="ECO:0007669"/>
    <property type="project" value="InterPro"/>
</dbReference>
<keyword evidence="4" id="KW-0804">Transcription</keyword>
<evidence type="ECO:0008006" key="8">
    <source>
        <dbReference type="Google" id="ProtNLM"/>
    </source>
</evidence>
<evidence type="ECO:0000256" key="1">
    <source>
        <dbReference type="ARBA" id="ARBA00004123"/>
    </source>
</evidence>
<comment type="similarity">
    <text evidence="2">Belongs to the Mediator complex subunit 22 family.</text>
</comment>
<comment type="caution">
    <text evidence="6">The sequence shown here is derived from an EMBL/GenBank/DDBJ whole genome shotgun (WGS) entry which is preliminary data.</text>
</comment>
<dbReference type="AlphaFoldDB" id="A0AAD5TIJ3"/>
<dbReference type="GO" id="GO:0016592">
    <property type="term" value="C:mediator complex"/>
    <property type="evidence" value="ECO:0007669"/>
    <property type="project" value="InterPro"/>
</dbReference>
<reference evidence="6" key="1">
    <citation type="submission" date="2020-05" db="EMBL/GenBank/DDBJ databases">
        <title>Phylogenomic resolution of chytrid fungi.</title>
        <authorList>
            <person name="Stajich J.E."/>
            <person name="Amses K."/>
            <person name="Simmons R."/>
            <person name="Seto K."/>
            <person name="Myers J."/>
            <person name="Bonds A."/>
            <person name="Quandt C.A."/>
            <person name="Barry K."/>
            <person name="Liu P."/>
            <person name="Grigoriev I."/>
            <person name="Longcore J.E."/>
            <person name="James T.Y."/>
        </authorList>
    </citation>
    <scope>NUCLEOTIDE SEQUENCE</scope>
    <source>
        <strain evidence="6">JEL0379</strain>
    </source>
</reference>
<evidence type="ECO:0000256" key="3">
    <source>
        <dbReference type="ARBA" id="ARBA00023015"/>
    </source>
</evidence>
<accession>A0AAD5TIJ3</accession>
<dbReference type="EMBL" id="JADGJQ010000043">
    <property type="protein sequence ID" value="KAJ3176200.1"/>
    <property type="molecule type" value="Genomic_DNA"/>
</dbReference>